<comment type="caution">
    <text evidence="3">The sequence shown here is derived from an EMBL/GenBank/DDBJ whole genome shotgun (WGS) entry which is preliminary data.</text>
</comment>
<feature type="domain" description="HTH tetR-type" evidence="2">
    <location>
        <begin position="11"/>
        <end position="56"/>
    </location>
</feature>
<dbReference type="Pfam" id="PF00440">
    <property type="entry name" value="TetR_N"/>
    <property type="match status" value="1"/>
</dbReference>
<dbReference type="InterPro" id="IPR001647">
    <property type="entry name" value="HTH_TetR"/>
</dbReference>
<name>A0ABT6KUW7_9MYCO</name>
<evidence type="ECO:0000313" key="4">
    <source>
        <dbReference type="Proteomes" id="UP001160130"/>
    </source>
</evidence>
<dbReference type="InterPro" id="IPR009057">
    <property type="entry name" value="Homeodomain-like_sf"/>
</dbReference>
<dbReference type="SUPFAM" id="SSF46689">
    <property type="entry name" value="Homeodomain-like"/>
    <property type="match status" value="1"/>
</dbReference>
<keyword evidence="1" id="KW-0238">DNA-binding</keyword>
<evidence type="ECO:0000256" key="1">
    <source>
        <dbReference type="ARBA" id="ARBA00023125"/>
    </source>
</evidence>
<keyword evidence="4" id="KW-1185">Reference proteome</keyword>
<organism evidence="3 4">
    <name type="scientific">Mycolicibacterium frederiksbergense</name>
    <dbReference type="NCBI Taxonomy" id="117567"/>
    <lineage>
        <taxon>Bacteria</taxon>
        <taxon>Bacillati</taxon>
        <taxon>Actinomycetota</taxon>
        <taxon>Actinomycetes</taxon>
        <taxon>Mycobacteriales</taxon>
        <taxon>Mycobacteriaceae</taxon>
        <taxon>Mycolicibacterium</taxon>
    </lineage>
</organism>
<gene>
    <name evidence="3" type="ORF">M2272_000662</name>
</gene>
<dbReference type="Proteomes" id="UP001160130">
    <property type="component" value="Unassembled WGS sequence"/>
</dbReference>
<accession>A0ABT6KUW7</accession>
<dbReference type="EMBL" id="JARXVE010000001">
    <property type="protein sequence ID" value="MDH6194041.1"/>
    <property type="molecule type" value="Genomic_DNA"/>
</dbReference>
<dbReference type="PRINTS" id="PR00455">
    <property type="entry name" value="HTHTETR"/>
</dbReference>
<evidence type="ECO:0000259" key="2">
    <source>
        <dbReference type="Pfam" id="PF00440"/>
    </source>
</evidence>
<protein>
    <submittedName>
        <fullName evidence="3">AcrR family transcriptional regulator</fullName>
    </submittedName>
</protein>
<dbReference type="Gene3D" id="1.10.357.10">
    <property type="entry name" value="Tetracycline Repressor, domain 2"/>
    <property type="match status" value="1"/>
</dbReference>
<sequence length="76" mass="7950">MARAPFGRQQLLDAARDELVDGNGAIELSGLTRRAGLSTGALYHHFGSKSGLLAALDGALLVFDVLLDHRQGCCAA</sequence>
<proteinExistence type="predicted"/>
<evidence type="ECO:0000313" key="3">
    <source>
        <dbReference type="EMBL" id="MDH6194041.1"/>
    </source>
</evidence>
<reference evidence="3 4" key="1">
    <citation type="submission" date="2023-04" db="EMBL/GenBank/DDBJ databases">
        <title>Forest soil microbial communities from Buena Vista Peninsula, Colon Province, Panama.</title>
        <authorList>
            <person name="Bouskill N."/>
        </authorList>
    </citation>
    <scope>NUCLEOTIDE SEQUENCE [LARGE SCALE GENOMIC DNA]</scope>
    <source>
        <strain evidence="3 4">AC80</strain>
    </source>
</reference>